<dbReference type="InParanoid" id="T1FZ47"/>
<name>T1FZ47_HELRO</name>
<evidence type="ECO:0000313" key="1">
    <source>
        <dbReference type="EMBL" id="ESN96763.1"/>
    </source>
</evidence>
<dbReference type="CTD" id="20214095"/>
<gene>
    <name evidence="2" type="primary">20214095</name>
    <name evidence="1" type="ORF">HELRODRAFT_67753</name>
</gene>
<reference evidence="1 3" key="2">
    <citation type="journal article" date="2013" name="Nature">
        <title>Insights into bilaterian evolution from three spiralian genomes.</title>
        <authorList>
            <person name="Simakov O."/>
            <person name="Marletaz F."/>
            <person name="Cho S.J."/>
            <person name="Edsinger-Gonzales E."/>
            <person name="Havlak P."/>
            <person name="Hellsten U."/>
            <person name="Kuo D.H."/>
            <person name="Larsson T."/>
            <person name="Lv J."/>
            <person name="Arendt D."/>
            <person name="Savage R."/>
            <person name="Osoegawa K."/>
            <person name="de Jong P."/>
            <person name="Grimwood J."/>
            <person name="Chapman J.A."/>
            <person name="Shapiro H."/>
            <person name="Aerts A."/>
            <person name="Otillar R.P."/>
            <person name="Terry A.Y."/>
            <person name="Boore J.L."/>
            <person name="Grigoriev I.V."/>
            <person name="Lindberg D.R."/>
            <person name="Seaver E.C."/>
            <person name="Weisblat D.A."/>
            <person name="Putnam N.H."/>
            <person name="Rokhsar D.S."/>
        </authorList>
    </citation>
    <scope>NUCLEOTIDE SEQUENCE</scope>
</reference>
<dbReference type="AlphaFoldDB" id="T1FZ47"/>
<reference evidence="2" key="3">
    <citation type="submission" date="2015-06" db="UniProtKB">
        <authorList>
            <consortium name="EnsemblMetazoa"/>
        </authorList>
    </citation>
    <scope>IDENTIFICATION</scope>
</reference>
<sequence>NYRPISLTSVSCKVIEPNVKDKLMDHFQSNYLFFEKQFEFLPGRSIVTQLLYFLNNVTKAMNLRKK</sequence>
<dbReference type="EMBL" id="AMQM01001480">
    <property type="status" value="NOT_ANNOTATED_CDS"/>
    <property type="molecule type" value="Genomic_DNA"/>
</dbReference>
<dbReference type="EMBL" id="KB097495">
    <property type="protein sequence ID" value="ESN96763.1"/>
    <property type="molecule type" value="Genomic_DNA"/>
</dbReference>
<keyword evidence="3" id="KW-1185">Reference proteome</keyword>
<accession>T1FZ47</accession>
<dbReference type="GeneID" id="20214095"/>
<dbReference type="Proteomes" id="UP000015101">
    <property type="component" value="Unassembled WGS sequence"/>
</dbReference>
<dbReference type="EnsemblMetazoa" id="HelroT67753">
    <property type="protein sequence ID" value="HelroP67753"/>
    <property type="gene ID" value="HelroG67753"/>
</dbReference>
<reference evidence="3" key="1">
    <citation type="submission" date="2012-12" db="EMBL/GenBank/DDBJ databases">
        <authorList>
            <person name="Hellsten U."/>
            <person name="Grimwood J."/>
            <person name="Chapman J.A."/>
            <person name="Shapiro H."/>
            <person name="Aerts A."/>
            <person name="Otillar R.P."/>
            <person name="Terry A.Y."/>
            <person name="Boore J.L."/>
            <person name="Simakov O."/>
            <person name="Marletaz F."/>
            <person name="Cho S.-J."/>
            <person name="Edsinger-Gonzales E."/>
            <person name="Havlak P."/>
            <person name="Kuo D.-H."/>
            <person name="Larsson T."/>
            <person name="Lv J."/>
            <person name="Arendt D."/>
            <person name="Savage R."/>
            <person name="Osoegawa K."/>
            <person name="de Jong P."/>
            <person name="Lindberg D.R."/>
            <person name="Seaver E.C."/>
            <person name="Weisblat D.A."/>
            <person name="Putnam N.H."/>
            <person name="Grigoriev I.V."/>
            <person name="Rokhsar D.S."/>
        </authorList>
    </citation>
    <scope>NUCLEOTIDE SEQUENCE</scope>
</reference>
<dbReference type="OrthoDB" id="9390935at2759"/>
<evidence type="ECO:0000313" key="2">
    <source>
        <dbReference type="EnsemblMetazoa" id="HelroP67753"/>
    </source>
</evidence>
<organism evidence="2 3">
    <name type="scientific">Helobdella robusta</name>
    <name type="common">Californian leech</name>
    <dbReference type="NCBI Taxonomy" id="6412"/>
    <lineage>
        <taxon>Eukaryota</taxon>
        <taxon>Metazoa</taxon>
        <taxon>Spiralia</taxon>
        <taxon>Lophotrochozoa</taxon>
        <taxon>Annelida</taxon>
        <taxon>Clitellata</taxon>
        <taxon>Hirudinea</taxon>
        <taxon>Rhynchobdellida</taxon>
        <taxon>Glossiphoniidae</taxon>
        <taxon>Helobdella</taxon>
    </lineage>
</organism>
<dbReference type="RefSeq" id="XP_009025130.1">
    <property type="nucleotide sequence ID" value="XM_009026882.1"/>
</dbReference>
<protein>
    <submittedName>
        <fullName evidence="1 2">Uncharacterized protein</fullName>
    </submittedName>
</protein>
<dbReference type="HOGENOM" id="CLU_2838501_0_0_1"/>
<proteinExistence type="predicted"/>
<dbReference type="STRING" id="6412.T1FZ47"/>
<evidence type="ECO:0000313" key="3">
    <source>
        <dbReference type="Proteomes" id="UP000015101"/>
    </source>
</evidence>
<dbReference type="KEGG" id="hro:HELRODRAFT_67753"/>